<gene>
    <name evidence="2" type="ORF">DXC78_04390</name>
</gene>
<dbReference type="AlphaFoldDB" id="A0A3E3E6N2"/>
<dbReference type="Proteomes" id="UP000260721">
    <property type="component" value="Unassembled WGS sequence"/>
</dbReference>
<organism evidence="2 3">
    <name type="scientific">Faecalicoccus pleomorphus</name>
    <dbReference type="NCBI Taxonomy" id="1323"/>
    <lineage>
        <taxon>Bacteria</taxon>
        <taxon>Bacillati</taxon>
        <taxon>Bacillota</taxon>
        <taxon>Erysipelotrichia</taxon>
        <taxon>Erysipelotrichales</taxon>
        <taxon>Erysipelotrichaceae</taxon>
        <taxon>Faecalicoccus</taxon>
    </lineage>
</organism>
<dbReference type="InterPro" id="IPR010982">
    <property type="entry name" value="Lambda_DNA-bd_dom_sf"/>
</dbReference>
<evidence type="ECO:0000313" key="3">
    <source>
        <dbReference type="Proteomes" id="UP000260721"/>
    </source>
</evidence>
<proteinExistence type="predicted"/>
<dbReference type="EMBL" id="QUSK01000007">
    <property type="protein sequence ID" value="RGD77167.1"/>
    <property type="molecule type" value="Genomic_DNA"/>
</dbReference>
<accession>A0A3E3E6N2</accession>
<evidence type="ECO:0000313" key="2">
    <source>
        <dbReference type="EMBL" id="RGD77167.1"/>
    </source>
</evidence>
<dbReference type="SUPFAM" id="SSF47413">
    <property type="entry name" value="lambda repressor-like DNA-binding domains"/>
    <property type="match status" value="1"/>
</dbReference>
<dbReference type="GO" id="GO:0003677">
    <property type="term" value="F:DNA binding"/>
    <property type="evidence" value="ECO:0007669"/>
    <property type="project" value="InterPro"/>
</dbReference>
<evidence type="ECO:0000259" key="1">
    <source>
        <dbReference type="PROSITE" id="PS50943"/>
    </source>
</evidence>
<feature type="domain" description="HTH cro/C1-type" evidence="1">
    <location>
        <begin position="15"/>
        <end position="61"/>
    </location>
</feature>
<dbReference type="CDD" id="cd00093">
    <property type="entry name" value="HTH_XRE"/>
    <property type="match status" value="1"/>
</dbReference>
<dbReference type="Gene3D" id="1.10.260.40">
    <property type="entry name" value="lambda repressor-like DNA-binding domains"/>
    <property type="match status" value="1"/>
</dbReference>
<dbReference type="RefSeq" id="WP_117445887.1">
    <property type="nucleotide sequence ID" value="NZ_JBFBOW010000018.1"/>
</dbReference>
<comment type="caution">
    <text evidence="2">The sequence shown here is derived from an EMBL/GenBank/DDBJ whole genome shotgun (WGS) entry which is preliminary data.</text>
</comment>
<dbReference type="Pfam" id="PF13443">
    <property type="entry name" value="HTH_26"/>
    <property type="match status" value="1"/>
</dbReference>
<reference evidence="2 3" key="1">
    <citation type="submission" date="2018-08" db="EMBL/GenBank/DDBJ databases">
        <title>A genome reference for cultivated species of the human gut microbiota.</title>
        <authorList>
            <person name="Zou Y."/>
            <person name="Xue W."/>
            <person name="Luo G."/>
        </authorList>
    </citation>
    <scope>NUCLEOTIDE SEQUENCE [LARGE SCALE GENOMIC DNA]</scope>
    <source>
        <strain evidence="2 3">TF08-11</strain>
    </source>
</reference>
<protein>
    <submittedName>
        <fullName evidence="2">XRE family transcriptional regulator</fullName>
    </submittedName>
</protein>
<sequence>MKVRYNNLFKLLIDKKMKKTDLAREAGLTPATLARLSKDEIVSMETIIKICECLNCRIEDVVELIPIDDE</sequence>
<name>A0A3E3E6N2_9FIRM</name>
<dbReference type="SMART" id="SM00530">
    <property type="entry name" value="HTH_XRE"/>
    <property type="match status" value="1"/>
</dbReference>
<dbReference type="PROSITE" id="PS50943">
    <property type="entry name" value="HTH_CROC1"/>
    <property type="match status" value="1"/>
</dbReference>
<dbReference type="InterPro" id="IPR001387">
    <property type="entry name" value="Cro/C1-type_HTH"/>
</dbReference>